<dbReference type="PANTHER" id="PTHR10252:SF93">
    <property type="entry name" value="DNA POLYMERASE II SUBUNIT B3-1"/>
    <property type="match status" value="1"/>
</dbReference>
<dbReference type="GO" id="GO:0005634">
    <property type="term" value="C:nucleus"/>
    <property type="evidence" value="ECO:0000318"/>
    <property type="project" value="GO_Central"/>
</dbReference>
<evidence type="ECO:0000256" key="1">
    <source>
        <dbReference type="ARBA" id="ARBA00004123"/>
    </source>
</evidence>
<protein>
    <submittedName>
        <fullName evidence="5">Uncharacterized protein LOC104602644</fullName>
    </submittedName>
</protein>
<keyword evidence="4" id="KW-1185">Reference proteome</keyword>
<dbReference type="Pfam" id="PF00808">
    <property type="entry name" value="CBFD_NFYB_HMF"/>
    <property type="match status" value="1"/>
</dbReference>
<feature type="region of interest" description="Disordered" evidence="3">
    <location>
        <begin position="70"/>
        <end position="177"/>
    </location>
</feature>
<proteinExistence type="predicted"/>
<dbReference type="CDD" id="cd22929">
    <property type="entry name" value="HFD_POLE4-like"/>
    <property type="match status" value="1"/>
</dbReference>
<name>A0A1U8APZ4_NELNU</name>
<gene>
    <name evidence="5" type="primary">LOC104602644</name>
</gene>
<dbReference type="STRING" id="4432.A0A1U8APZ4"/>
<dbReference type="SUPFAM" id="SSF47113">
    <property type="entry name" value="Histone-fold"/>
    <property type="match status" value="1"/>
</dbReference>
<reference evidence="5" key="1">
    <citation type="submission" date="2025-08" db="UniProtKB">
        <authorList>
            <consortium name="RefSeq"/>
        </authorList>
    </citation>
    <scope>IDENTIFICATION</scope>
</reference>
<dbReference type="InterPro" id="IPR003958">
    <property type="entry name" value="CBFA_NFYB_domain"/>
</dbReference>
<feature type="compositionally biased region" description="Acidic residues" evidence="3">
    <location>
        <begin position="151"/>
        <end position="162"/>
    </location>
</feature>
<comment type="subcellular location">
    <subcellularLocation>
        <location evidence="1">Nucleus</location>
    </subcellularLocation>
</comment>
<dbReference type="GO" id="GO:0000976">
    <property type="term" value="F:transcription cis-regulatory region binding"/>
    <property type="evidence" value="ECO:0000318"/>
    <property type="project" value="GO_Central"/>
</dbReference>
<dbReference type="GO" id="GO:0046982">
    <property type="term" value="F:protein heterodimerization activity"/>
    <property type="evidence" value="ECO:0007669"/>
    <property type="project" value="InterPro"/>
</dbReference>
<dbReference type="Gene3D" id="1.10.20.10">
    <property type="entry name" value="Histone, subunit A"/>
    <property type="match status" value="1"/>
</dbReference>
<dbReference type="InterPro" id="IPR009072">
    <property type="entry name" value="Histone-fold"/>
</dbReference>
<dbReference type="RefSeq" id="XP_010264713.1">
    <property type="nucleotide sequence ID" value="XM_010266411.2"/>
</dbReference>
<dbReference type="OMA" id="CNQKRYK"/>
<dbReference type="InterPro" id="IPR050568">
    <property type="entry name" value="Transcr_DNA_Rep_Reg"/>
</dbReference>
<dbReference type="PANTHER" id="PTHR10252">
    <property type="entry name" value="HISTONE-LIKE TRANSCRIPTION FACTOR CCAAT-RELATED"/>
    <property type="match status" value="1"/>
</dbReference>
<dbReference type="AlphaFoldDB" id="A0A1U8APZ4"/>
<dbReference type="Proteomes" id="UP000189703">
    <property type="component" value="Unplaced"/>
</dbReference>
<keyword evidence="2" id="KW-0539">Nucleus</keyword>
<feature type="compositionally biased region" description="Basic and acidic residues" evidence="3">
    <location>
        <begin position="81"/>
        <end position="102"/>
    </location>
</feature>
<evidence type="ECO:0000256" key="2">
    <source>
        <dbReference type="ARBA" id="ARBA00023242"/>
    </source>
</evidence>
<dbReference type="OrthoDB" id="636685at2759"/>
<dbReference type="GeneID" id="104602644"/>
<dbReference type="KEGG" id="nnu:104602644"/>
<organism evidence="4 5">
    <name type="scientific">Nelumbo nucifera</name>
    <name type="common">Sacred lotus</name>
    <dbReference type="NCBI Taxonomy" id="4432"/>
    <lineage>
        <taxon>Eukaryota</taxon>
        <taxon>Viridiplantae</taxon>
        <taxon>Streptophyta</taxon>
        <taxon>Embryophyta</taxon>
        <taxon>Tracheophyta</taxon>
        <taxon>Spermatophyta</taxon>
        <taxon>Magnoliopsida</taxon>
        <taxon>Proteales</taxon>
        <taxon>Nelumbonaceae</taxon>
        <taxon>Nelumbo</taxon>
    </lineage>
</organism>
<dbReference type="eggNOG" id="KOG1657">
    <property type="taxonomic scope" value="Eukaryota"/>
</dbReference>
<accession>A0A1U8APZ4</accession>
<evidence type="ECO:0000313" key="5">
    <source>
        <dbReference type="RefSeq" id="XP_010264713.1"/>
    </source>
</evidence>
<dbReference type="GO" id="GO:0006355">
    <property type="term" value="P:regulation of DNA-templated transcription"/>
    <property type="evidence" value="ECO:0000318"/>
    <property type="project" value="GO_Central"/>
</dbReference>
<evidence type="ECO:0000256" key="3">
    <source>
        <dbReference type="SAM" id="MobiDB-lite"/>
    </source>
</evidence>
<evidence type="ECO:0000313" key="4">
    <source>
        <dbReference type="Proteomes" id="UP000189703"/>
    </source>
</evidence>
<sequence>MAVPVSHLGLDWNRNEGNRNQALRDWRFGGLHLRTVRSVRQNRTPFRDETVRVCRSARFELEQLKLNPGAESPRVAVGESNKQEMKSRKSTGTRDTKGEPKAKNKRNRVSKEAEVEVVEVPSSSSREPEEEDEEAKSSNDSNGNSNQAAKEEDDGNDDEEDININGNLNRSNGEAGSCRFPMNRIKRIVRNEGDFRTTQESIFLFNKATELFLELFCEDAYACSVQDRKKSVGYKHLSSVVSKRKRYDFLSDFVPEKVRAEDALKERRLAET</sequence>